<evidence type="ECO:0000256" key="1">
    <source>
        <dbReference type="SAM" id="Phobius"/>
    </source>
</evidence>
<dbReference type="Proteomes" id="UP001501288">
    <property type="component" value="Unassembled WGS sequence"/>
</dbReference>
<evidence type="ECO:0008006" key="4">
    <source>
        <dbReference type="Google" id="ProtNLM"/>
    </source>
</evidence>
<protein>
    <recommendedName>
        <fullName evidence="4">DUF3592 domain-containing protein</fullName>
    </recommendedName>
</protein>
<keyword evidence="1" id="KW-0812">Transmembrane</keyword>
<accession>A0ABN2B6L9</accession>
<keyword evidence="1" id="KW-1133">Transmembrane helix</keyword>
<gene>
    <name evidence="2" type="ORF">GCM10009762_05270</name>
</gene>
<reference evidence="2 3" key="1">
    <citation type="journal article" date="2019" name="Int. J. Syst. Evol. Microbiol.">
        <title>The Global Catalogue of Microorganisms (GCM) 10K type strain sequencing project: providing services to taxonomists for standard genome sequencing and annotation.</title>
        <authorList>
            <consortium name="The Broad Institute Genomics Platform"/>
            <consortium name="The Broad Institute Genome Sequencing Center for Infectious Disease"/>
            <person name="Wu L."/>
            <person name="Ma J."/>
        </authorList>
    </citation>
    <scope>NUCLEOTIDE SEQUENCE [LARGE SCALE GENOMIC DNA]</scope>
    <source>
        <strain evidence="2 3">JCM 14588</strain>
    </source>
</reference>
<evidence type="ECO:0000313" key="3">
    <source>
        <dbReference type="Proteomes" id="UP001501288"/>
    </source>
</evidence>
<comment type="caution">
    <text evidence="2">The sequence shown here is derived from an EMBL/GenBank/DDBJ whole genome shotgun (WGS) entry which is preliminary data.</text>
</comment>
<dbReference type="EMBL" id="BAAANV010000015">
    <property type="protein sequence ID" value="GAA1533867.1"/>
    <property type="molecule type" value="Genomic_DNA"/>
</dbReference>
<keyword evidence="3" id="KW-1185">Reference proteome</keyword>
<feature type="transmembrane region" description="Helical" evidence="1">
    <location>
        <begin position="150"/>
        <end position="169"/>
    </location>
</feature>
<keyword evidence="1" id="KW-0472">Membrane</keyword>
<evidence type="ECO:0000313" key="2">
    <source>
        <dbReference type="EMBL" id="GAA1533867.1"/>
    </source>
</evidence>
<organism evidence="2 3">
    <name type="scientific">Dermacoccus barathri</name>
    <dbReference type="NCBI Taxonomy" id="322601"/>
    <lineage>
        <taxon>Bacteria</taxon>
        <taxon>Bacillati</taxon>
        <taxon>Actinomycetota</taxon>
        <taxon>Actinomycetes</taxon>
        <taxon>Micrococcales</taxon>
        <taxon>Dermacoccaceae</taxon>
        <taxon>Dermacoccus</taxon>
    </lineage>
</organism>
<dbReference type="RefSeq" id="WP_346029606.1">
    <property type="nucleotide sequence ID" value="NZ_BAAANV010000015.1"/>
</dbReference>
<feature type="transmembrane region" description="Helical" evidence="1">
    <location>
        <begin position="12"/>
        <end position="31"/>
    </location>
</feature>
<proteinExistence type="predicted"/>
<name>A0ABN2B6L9_9MICO</name>
<sequence length="190" mass="21639">MSATGGRVRARTVYGWLAFGLLAICLIWVPAMHALVVREQAKTRALAESGRVVTVENVEDVRVSVQSSRSQRYVSNVGVRIDGTWVWLSGFDEDRPDSTRHWYTRGGLQPPMPGTRAYPPLEVRYVPGAPNAATVEDHEHRVANLVDTRWFWLADAVAAAVAVLMVLFVRHRVRRWNQRRIQDTNQRRRP</sequence>